<proteinExistence type="predicted"/>
<dbReference type="GO" id="GO:0000428">
    <property type="term" value="C:DNA-directed RNA polymerase complex"/>
    <property type="evidence" value="ECO:0007669"/>
    <property type="project" value="UniProtKB-KW"/>
</dbReference>
<sequence>VRSRTCPRGHHQPADRRAARAHQQQVRPGHLRRQARPPDQRVLQPALRGSARVRRAPGRHRPTGEAAVDRAPRDQRGSADPHRRREL</sequence>
<keyword evidence="2" id="KW-0240">DNA-directed RNA polymerase</keyword>
<dbReference type="EC" id="2.7.7.6" evidence="2"/>
<feature type="compositionally biased region" description="Basic residues" evidence="1">
    <location>
        <begin position="1"/>
        <end position="11"/>
    </location>
</feature>
<evidence type="ECO:0000256" key="1">
    <source>
        <dbReference type="SAM" id="MobiDB-lite"/>
    </source>
</evidence>
<feature type="non-terminal residue" evidence="2">
    <location>
        <position position="87"/>
    </location>
</feature>
<feature type="compositionally biased region" description="Basic residues" evidence="1">
    <location>
        <begin position="51"/>
        <end position="61"/>
    </location>
</feature>
<keyword evidence="2" id="KW-0548">Nucleotidyltransferase</keyword>
<feature type="non-terminal residue" evidence="2">
    <location>
        <position position="1"/>
    </location>
</feature>
<keyword evidence="2" id="KW-0804">Transcription</keyword>
<feature type="compositionally biased region" description="Basic and acidic residues" evidence="1">
    <location>
        <begin position="67"/>
        <end position="87"/>
    </location>
</feature>
<evidence type="ECO:0000313" key="2">
    <source>
        <dbReference type="EMBL" id="CAA9276142.1"/>
    </source>
</evidence>
<feature type="region of interest" description="Disordered" evidence="1">
    <location>
        <begin position="1"/>
        <end position="87"/>
    </location>
</feature>
<gene>
    <name evidence="2" type="ORF">AVDCRST_MAG52-3524</name>
</gene>
<name>A0A6J4JH15_9ACTN</name>
<dbReference type="AlphaFoldDB" id="A0A6J4JH15"/>
<organism evidence="2">
    <name type="scientific">uncultured Blastococcus sp</name>
    <dbReference type="NCBI Taxonomy" id="217144"/>
    <lineage>
        <taxon>Bacteria</taxon>
        <taxon>Bacillati</taxon>
        <taxon>Actinomycetota</taxon>
        <taxon>Actinomycetes</taxon>
        <taxon>Geodermatophilales</taxon>
        <taxon>Geodermatophilaceae</taxon>
        <taxon>Blastococcus</taxon>
        <taxon>environmental samples</taxon>
    </lineage>
</organism>
<dbReference type="GO" id="GO:0003899">
    <property type="term" value="F:DNA-directed RNA polymerase activity"/>
    <property type="evidence" value="ECO:0007669"/>
    <property type="project" value="UniProtKB-EC"/>
</dbReference>
<keyword evidence="2" id="KW-0808">Transferase</keyword>
<accession>A0A6J4JH15</accession>
<protein>
    <submittedName>
        <fullName evidence="2">DNA-directed RNA polymerase omega subunit</fullName>
        <ecNumber evidence="2">2.7.7.6</ecNumber>
    </submittedName>
</protein>
<dbReference type="EMBL" id="CADCTN010000236">
    <property type="protein sequence ID" value="CAA9276142.1"/>
    <property type="molecule type" value="Genomic_DNA"/>
</dbReference>
<reference evidence="2" key="1">
    <citation type="submission" date="2020-02" db="EMBL/GenBank/DDBJ databases">
        <authorList>
            <person name="Meier V. D."/>
        </authorList>
    </citation>
    <scope>NUCLEOTIDE SEQUENCE</scope>
    <source>
        <strain evidence="2">AVDCRST_MAG52</strain>
    </source>
</reference>